<dbReference type="SUPFAM" id="SSF53474">
    <property type="entry name" value="alpha/beta-Hydrolases"/>
    <property type="match status" value="1"/>
</dbReference>
<comment type="caution">
    <text evidence="2">The sequence shown here is derived from an EMBL/GenBank/DDBJ whole genome shotgun (WGS) entry which is preliminary data.</text>
</comment>
<keyword evidence="3" id="KW-1185">Reference proteome</keyword>
<dbReference type="PROSITE" id="PS00879">
    <property type="entry name" value="ODR_DC_2_2"/>
    <property type="match status" value="1"/>
</dbReference>
<evidence type="ECO:0000313" key="2">
    <source>
        <dbReference type="EMBL" id="MCP2332192.1"/>
    </source>
</evidence>
<feature type="domain" description="AB hydrolase-1" evidence="1">
    <location>
        <begin position="30"/>
        <end position="279"/>
    </location>
</feature>
<dbReference type="RefSeq" id="WP_026417230.1">
    <property type="nucleotide sequence ID" value="NZ_AUBJ02000001.1"/>
</dbReference>
<dbReference type="Proteomes" id="UP000791080">
    <property type="component" value="Unassembled WGS sequence"/>
</dbReference>
<protein>
    <submittedName>
        <fullName evidence="2">Pimeloyl-ACP methyl ester carboxylesterase</fullName>
    </submittedName>
</protein>
<sequence>MTRSIFESSADLSLAGGPIRLHQAGPKGAPPVLLLHGAMLDTSEYTWRGILPGLARAHRVHAIDWPRHGGSRPWQRGRRITQELLEQIITELLDHLGIAKVTLVGLSMGGGVGLGYALNNPDRVERVAALAPGGVGARRPWQFLTWLTLRTPGMLRSTSWFLARDTTYLRKSMRGFLTAGEDTQHFETLHELAHAESVAKHRHREPALDDWQVLSYGPWRMALDHTPRLPGLRMPVLWIRGDEDPLVGHSELATAHQLAPDSRFVTLTDAGHVAPLDKPAEVTTLLLDFLAEERAEDTAPRA</sequence>
<organism evidence="2 3">
    <name type="scientific">Actinoalloteichus caeruleus DSM 43889</name>
    <dbReference type="NCBI Taxonomy" id="1120930"/>
    <lineage>
        <taxon>Bacteria</taxon>
        <taxon>Bacillati</taxon>
        <taxon>Actinomycetota</taxon>
        <taxon>Actinomycetes</taxon>
        <taxon>Pseudonocardiales</taxon>
        <taxon>Pseudonocardiaceae</taxon>
        <taxon>Actinoalloteichus</taxon>
        <taxon>Actinoalloteichus cyanogriseus</taxon>
    </lineage>
</organism>
<evidence type="ECO:0000313" key="3">
    <source>
        <dbReference type="Proteomes" id="UP000791080"/>
    </source>
</evidence>
<dbReference type="InterPro" id="IPR029058">
    <property type="entry name" value="AB_hydrolase_fold"/>
</dbReference>
<proteinExistence type="predicted"/>
<dbReference type="InterPro" id="IPR050266">
    <property type="entry name" value="AB_hydrolase_sf"/>
</dbReference>
<dbReference type="InterPro" id="IPR022657">
    <property type="entry name" value="De-COase2_CS"/>
</dbReference>
<name>A0ABT1JIS5_ACTCY</name>
<dbReference type="PANTHER" id="PTHR43798">
    <property type="entry name" value="MONOACYLGLYCEROL LIPASE"/>
    <property type="match status" value="1"/>
</dbReference>
<dbReference type="InterPro" id="IPR000073">
    <property type="entry name" value="AB_hydrolase_1"/>
</dbReference>
<reference evidence="2 3" key="1">
    <citation type="submission" date="2022-06" db="EMBL/GenBank/DDBJ databases">
        <title>Genomic Encyclopedia of Type Strains, Phase I: the one thousand microbial genomes (KMG-I) project.</title>
        <authorList>
            <person name="Kyrpides N."/>
        </authorList>
    </citation>
    <scope>NUCLEOTIDE SEQUENCE [LARGE SCALE GENOMIC DNA]</scope>
    <source>
        <strain evidence="2 3">DSM 43889</strain>
    </source>
</reference>
<dbReference type="Pfam" id="PF00561">
    <property type="entry name" value="Abhydrolase_1"/>
    <property type="match status" value="1"/>
</dbReference>
<accession>A0ABT1JIS5</accession>
<gene>
    <name evidence="2" type="ORF">G443_002462</name>
</gene>
<dbReference type="Gene3D" id="3.40.50.1820">
    <property type="entry name" value="alpha/beta hydrolase"/>
    <property type="match status" value="1"/>
</dbReference>
<dbReference type="EMBL" id="AUBJ02000001">
    <property type="protein sequence ID" value="MCP2332192.1"/>
    <property type="molecule type" value="Genomic_DNA"/>
</dbReference>
<dbReference type="PANTHER" id="PTHR43798:SF33">
    <property type="entry name" value="HYDROLASE, PUTATIVE (AFU_ORTHOLOGUE AFUA_2G14860)-RELATED"/>
    <property type="match status" value="1"/>
</dbReference>
<evidence type="ECO:0000259" key="1">
    <source>
        <dbReference type="Pfam" id="PF00561"/>
    </source>
</evidence>
<dbReference type="PRINTS" id="PR00111">
    <property type="entry name" value="ABHYDROLASE"/>
</dbReference>